<dbReference type="PANTHER" id="PTHR41259:SF1">
    <property type="entry name" value="DOUBLE-STRAND BREAK REPAIR RAD50 ATPASE, PUTATIVE-RELATED"/>
    <property type="match status" value="1"/>
</dbReference>
<dbReference type="RefSeq" id="WP_147000293.1">
    <property type="nucleotide sequence ID" value="NZ_CP042374.1"/>
</dbReference>
<feature type="coiled-coil region" evidence="1">
    <location>
        <begin position="316"/>
        <end position="343"/>
    </location>
</feature>
<feature type="region of interest" description="Disordered" evidence="2">
    <location>
        <begin position="288"/>
        <end position="307"/>
    </location>
</feature>
<dbReference type="SUPFAM" id="SSF52540">
    <property type="entry name" value="P-loop containing nucleoside triphosphate hydrolases"/>
    <property type="match status" value="1"/>
</dbReference>
<accession>A0AAE6M300</accession>
<dbReference type="InterPro" id="IPR038734">
    <property type="entry name" value="YhaN_AAA"/>
</dbReference>
<keyword evidence="3" id="KW-0472">Membrane</keyword>
<proteinExistence type="predicted"/>
<evidence type="ECO:0000259" key="4">
    <source>
        <dbReference type="Pfam" id="PF13514"/>
    </source>
</evidence>
<organism evidence="5 6">
    <name type="scientific">Leuconostoc carnosum</name>
    <dbReference type="NCBI Taxonomy" id="1252"/>
    <lineage>
        <taxon>Bacteria</taxon>
        <taxon>Bacillati</taxon>
        <taxon>Bacillota</taxon>
        <taxon>Bacilli</taxon>
        <taxon>Lactobacillales</taxon>
        <taxon>Lactobacillaceae</taxon>
        <taxon>Leuconostoc</taxon>
    </lineage>
</organism>
<feature type="coiled-coil region" evidence="1">
    <location>
        <begin position="571"/>
        <end position="605"/>
    </location>
</feature>
<evidence type="ECO:0000313" key="5">
    <source>
        <dbReference type="EMBL" id="QEA32898.1"/>
    </source>
</evidence>
<evidence type="ECO:0000256" key="3">
    <source>
        <dbReference type="SAM" id="Phobius"/>
    </source>
</evidence>
<dbReference type="Gene3D" id="3.40.50.300">
    <property type="entry name" value="P-loop containing nucleotide triphosphate hydrolases"/>
    <property type="match status" value="2"/>
</dbReference>
<protein>
    <submittedName>
        <fullName evidence="5">AAA family ATPase</fullName>
    </submittedName>
</protein>
<gene>
    <name evidence="5" type="ORF">FGL89_01470</name>
</gene>
<dbReference type="InterPro" id="IPR027417">
    <property type="entry name" value="P-loop_NTPase"/>
</dbReference>
<reference evidence="5 6" key="1">
    <citation type="submission" date="2019-06" db="EMBL/GenBank/DDBJ databases">
        <title>Genome analyses of bacteria isolated from kimchi.</title>
        <authorList>
            <person name="Lee S."/>
            <person name="Ahn S."/>
            <person name="Roh S."/>
        </authorList>
    </citation>
    <scope>NUCLEOTIDE SEQUENCE [LARGE SCALE GENOMIC DNA]</scope>
    <source>
        <strain evidence="5 6">CBA3620</strain>
    </source>
</reference>
<feature type="transmembrane region" description="Helical" evidence="3">
    <location>
        <begin position="365"/>
        <end position="383"/>
    </location>
</feature>
<name>A0AAE6M300_LEUCA</name>
<keyword evidence="1" id="KW-0175">Coiled coil</keyword>
<dbReference type="EMBL" id="CP042374">
    <property type="protein sequence ID" value="QEA32898.1"/>
    <property type="molecule type" value="Genomic_DNA"/>
</dbReference>
<dbReference type="Proteomes" id="UP000321332">
    <property type="component" value="Chromosome"/>
</dbReference>
<evidence type="ECO:0000256" key="1">
    <source>
        <dbReference type="SAM" id="Coils"/>
    </source>
</evidence>
<dbReference type="Pfam" id="PF13514">
    <property type="entry name" value="AAA_27"/>
    <property type="match status" value="1"/>
</dbReference>
<sequence>MKIKKAEISGFGRWSQQTFDFSDGFQAIVGQNESGKSTLRAFIIGVLFGFPTKKGQNNVYDPKDGSKYGGSLVITVSQNDYKITRISRTQSELTITDMSSQIVIEHPEEWLSQQLLPLTRASFDDIFNFSQRDLAQIAQLKPIELQKLLLNIGAVGSTSWLDVANDVVKQADKQFAQRSTGKRPLNLATRRYEKNSEALHDKNDAVADYVNGQSDIELQQKALNKKQSQILDLSKKMQNLQYLMQQYTLYKKAMALRETLTSETTLVSDEDIDEVRRLAIMTETSRKSLQNLNEEKQQQSTKNKQAPYDQSTIANLEVENHHLQNLEKERAVLINEVDGIRSNFKIEVPKPLTDSEKDALSEKDYGLIIIIVAVLFGAVMYFIFKPALILAALIAGLGYFFLKQHRDKQSKIRQRYGMLSITEINAAQSDIRRMLQKEQQISELDANIDATRDTLVNKLEPITNFLNIVVRPDDLEMTMSQLMHSNDQWQLRLQNNELLFAQRQQQILTEIQKMQSSLLEYSTAKQAIFKKYQVQDSESLMALKQQATAQLRKNQRFNDMMQQIKPEMMEQLQQIDSITDLQEQLDNVEKEYNQAQQAAFTKQAQLSDLQAQQQQRTSSDQFLALQQELANEQTMLNDQFGEYLAERLTVDWINRALQAASQNRFPKMQKIATQYFTRLTQNNYIDTQFVKDDLSLVQKDGHKFGVSELSTGTQEQLYVALRLALSQVIADIVSVPLLIDDGFVNFDDDRRAIMLDILQEIAQQQQIFYFTTAFSDPHVKQIIAL</sequence>
<evidence type="ECO:0000313" key="6">
    <source>
        <dbReference type="Proteomes" id="UP000321332"/>
    </source>
</evidence>
<keyword evidence="3" id="KW-1133">Transmembrane helix</keyword>
<evidence type="ECO:0000256" key="2">
    <source>
        <dbReference type="SAM" id="MobiDB-lite"/>
    </source>
</evidence>
<feature type="domain" description="YhaN AAA" evidence="4">
    <location>
        <begin position="1"/>
        <end position="202"/>
    </location>
</feature>
<keyword evidence="3" id="KW-0812">Transmembrane</keyword>
<dbReference type="AlphaFoldDB" id="A0AAE6M300"/>
<dbReference type="GeneID" id="61186392"/>
<dbReference type="PANTHER" id="PTHR41259">
    <property type="entry name" value="DOUBLE-STRAND BREAK REPAIR RAD50 ATPASE, PUTATIVE-RELATED"/>
    <property type="match status" value="1"/>
</dbReference>